<protein>
    <submittedName>
        <fullName evidence="1">Uncharacterized protein</fullName>
    </submittedName>
</protein>
<evidence type="ECO:0000313" key="1">
    <source>
        <dbReference type="EMBL" id="RXG22386.1"/>
    </source>
</evidence>
<dbReference type="Proteomes" id="UP000290608">
    <property type="component" value="Unassembled WGS sequence"/>
</dbReference>
<reference evidence="1 2" key="1">
    <citation type="submission" date="2018-07" db="EMBL/GenBank/DDBJ databases">
        <title>Leeuwenhoekiella genomics.</title>
        <authorList>
            <person name="Tahon G."/>
            <person name="Willems A."/>
        </authorList>
    </citation>
    <scope>NUCLEOTIDE SEQUENCE [LARGE SCALE GENOMIC DNA]</scope>
    <source>
        <strain evidence="1 2">LMG 1345</strain>
    </source>
</reference>
<name>A0A4Q0P899_9FLAO</name>
<accession>A0A4Q0P899</accession>
<dbReference type="EMBL" id="QOVL01000029">
    <property type="protein sequence ID" value="RXG22386.1"/>
    <property type="molecule type" value="Genomic_DNA"/>
</dbReference>
<dbReference type="STRING" id="1122159.SAMN02745246_02177"/>
<proteinExistence type="predicted"/>
<sequence length="223" mass="25656">MQKEPSVIKSILMSLVVICFCQQLHCQNVLEGIYSSLAPNQEAYNYFEFSKNGTFEYHSGASLGDDVYGKGHYLIKNDSLILDYDLTELQVNTFHKYKTYYNSLDSIKVKVTVFDQRKRKLFNVSVFDPKGKRGTLTNDEGNAVLNFEKEEGYQTIIVSNVCCGNYSLNINTQLNYEITVYLPEEPITPTTIKYETTKYEILEQNNNQVKLKDGDQIINFLKL</sequence>
<gene>
    <name evidence="1" type="ORF">DSL99_3952</name>
</gene>
<organism evidence="1 2">
    <name type="scientific">Leeuwenhoekiella marinoflava</name>
    <dbReference type="NCBI Taxonomy" id="988"/>
    <lineage>
        <taxon>Bacteria</taxon>
        <taxon>Pseudomonadati</taxon>
        <taxon>Bacteroidota</taxon>
        <taxon>Flavobacteriia</taxon>
        <taxon>Flavobacteriales</taxon>
        <taxon>Flavobacteriaceae</taxon>
        <taxon>Leeuwenhoekiella</taxon>
    </lineage>
</organism>
<dbReference type="AlphaFoldDB" id="A0A4Q0P899"/>
<evidence type="ECO:0000313" key="2">
    <source>
        <dbReference type="Proteomes" id="UP000290608"/>
    </source>
</evidence>
<comment type="caution">
    <text evidence="1">The sequence shown here is derived from an EMBL/GenBank/DDBJ whole genome shotgun (WGS) entry which is preliminary data.</text>
</comment>